<reference evidence="8" key="1">
    <citation type="submission" date="2023-06" db="EMBL/GenBank/DDBJ databases">
        <title>Genome-scale phylogeny and comparative genomics of the fungal order Sordariales.</title>
        <authorList>
            <consortium name="Lawrence Berkeley National Laboratory"/>
            <person name="Hensen N."/>
            <person name="Bonometti L."/>
            <person name="Westerberg I."/>
            <person name="Brannstrom I.O."/>
            <person name="Guillou S."/>
            <person name="Cros-Aarteil S."/>
            <person name="Calhoun S."/>
            <person name="Haridas S."/>
            <person name="Kuo A."/>
            <person name="Mondo S."/>
            <person name="Pangilinan J."/>
            <person name="Riley R."/>
            <person name="Labutti K."/>
            <person name="Andreopoulos B."/>
            <person name="Lipzen A."/>
            <person name="Chen C."/>
            <person name="Yanf M."/>
            <person name="Daum C."/>
            <person name="Ng V."/>
            <person name="Clum A."/>
            <person name="Steindorff A."/>
            <person name="Ohm R."/>
            <person name="Martin F."/>
            <person name="Silar P."/>
            <person name="Natvig D."/>
            <person name="Lalanne C."/>
            <person name="Gautier V."/>
            <person name="Ament-Velasquez S.L."/>
            <person name="Kruys A."/>
            <person name="Hutchinson M.I."/>
            <person name="Powell A.J."/>
            <person name="Barry K."/>
            <person name="Miller A.N."/>
            <person name="Grigoriev I.V."/>
            <person name="Debuchy R."/>
            <person name="Gladieux P."/>
            <person name="Thoren M.H."/>
            <person name="Johannesson H."/>
        </authorList>
    </citation>
    <scope>NUCLEOTIDE SEQUENCE</scope>
    <source>
        <strain evidence="8">8032-3</strain>
    </source>
</reference>
<keyword evidence="3" id="KW-0813">Transport</keyword>
<feature type="transmembrane region" description="Helical" evidence="7">
    <location>
        <begin position="105"/>
        <end position="126"/>
    </location>
</feature>
<keyword evidence="9" id="KW-1185">Reference proteome</keyword>
<evidence type="ECO:0000256" key="7">
    <source>
        <dbReference type="SAM" id="Phobius"/>
    </source>
</evidence>
<feature type="transmembrane region" description="Helical" evidence="7">
    <location>
        <begin position="223"/>
        <end position="244"/>
    </location>
</feature>
<dbReference type="PANTHER" id="PTHR11654">
    <property type="entry name" value="OLIGOPEPTIDE TRANSPORTER-RELATED"/>
    <property type="match status" value="1"/>
</dbReference>
<dbReference type="GO" id="GO:0071916">
    <property type="term" value="F:dipeptide transmembrane transporter activity"/>
    <property type="evidence" value="ECO:0007669"/>
    <property type="project" value="UniProtKB-ARBA"/>
</dbReference>
<dbReference type="Gene3D" id="1.20.1250.20">
    <property type="entry name" value="MFS general substrate transporter like domains"/>
    <property type="match status" value="1"/>
</dbReference>
<feature type="transmembrane region" description="Helical" evidence="7">
    <location>
        <begin position="343"/>
        <end position="361"/>
    </location>
</feature>
<keyword evidence="6 7" id="KW-0472">Membrane</keyword>
<proteinExistence type="inferred from homology"/>
<organism evidence="8 9">
    <name type="scientific">Phialemonium atrogriseum</name>
    <dbReference type="NCBI Taxonomy" id="1093897"/>
    <lineage>
        <taxon>Eukaryota</taxon>
        <taxon>Fungi</taxon>
        <taxon>Dikarya</taxon>
        <taxon>Ascomycota</taxon>
        <taxon>Pezizomycotina</taxon>
        <taxon>Sordariomycetes</taxon>
        <taxon>Sordariomycetidae</taxon>
        <taxon>Cephalothecales</taxon>
        <taxon>Cephalothecaceae</taxon>
        <taxon>Phialemonium</taxon>
    </lineage>
</organism>
<evidence type="ECO:0000256" key="5">
    <source>
        <dbReference type="ARBA" id="ARBA00022989"/>
    </source>
</evidence>
<feature type="transmembrane region" description="Helical" evidence="7">
    <location>
        <begin position="413"/>
        <end position="436"/>
    </location>
</feature>
<accession>A0AAJ0FIT7</accession>
<evidence type="ECO:0000313" key="9">
    <source>
        <dbReference type="Proteomes" id="UP001244011"/>
    </source>
</evidence>
<comment type="similarity">
    <text evidence="2">Belongs to the major facilitator superfamily. Proton-dependent oligopeptide transporter (POT/PTR) (TC 2.A.17) family.</text>
</comment>
<comment type="subcellular location">
    <subcellularLocation>
        <location evidence="1">Membrane</location>
        <topology evidence="1">Multi-pass membrane protein</topology>
    </subcellularLocation>
</comment>
<dbReference type="SUPFAM" id="SSF103473">
    <property type="entry name" value="MFS general substrate transporter"/>
    <property type="match status" value="1"/>
</dbReference>
<feature type="transmembrane region" description="Helical" evidence="7">
    <location>
        <begin position="167"/>
        <end position="184"/>
    </location>
</feature>
<evidence type="ECO:0000256" key="6">
    <source>
        <dbReference type="ARBA" id="ARBA00023136"/>
    </source>
</evidence>
<name>A0AAJ0FIT7_9PEZI</name>
<dbReference type="InterPro" id="IPR036259">
    <property type="entry name" value="MFS_trans_sf"/>
</dbReference>
<keyword evidence="5 7" id="KW-1133">Transmembrane helix</keyword>
<dbReference type="Proteomes" id="UP001244011">
    <property type="component" value="Unassembled WGS sequence"/>
</dbReference>
<evidence type="ECO:0000256" key="4">
    <source>
        <dbReference type="ARBA" id="ARBA00022692"/>
    </source>
</evidence>
<sequence>MGKSPTIPSPLTSTNSAVGAVADSDYVLPTEEERSTLRKVSDTIPYVSYVLCVVEIAERASYYGVKTVFNNFMQFPLPEGGNGSGAVPKSNPNGHAGALNKGLQFASALGILFTFLAYVIPIFGAWLADTKLGRYKTIVWGVLIGGVAHVILIGGAAPAVLKAGNGVAPFMISFFLLAIGAGIFKPNVTPIVIDQYTRQREYVKTLKSGERVIVDPETTINRILLIFYSCINIGAFFMLATTYAEKYVGFWMAFLLPGIVYFLLPILLWWMYKRTVKKPPMGSELTDFFKITAMALRKNNGNILAKDFWEKARPSVLRGQGIEVTWSDKLVLDVKRTYQACQIFLYFPVYNLSDGGIGAVGSNQGAAMTSNGAPNDLLGNFNPLTIIISGPILSHVVYPFLNRRRVRFGRINRMAFGFLLAAASGVVGAVVQYRVYETSPCGYAASTCDGVSPISIWWQVPNVVLGALSELFCNVTAYEMAYARAPPNLKSLVIALFLFTTALSSALSEILIPAVKDPHLVWVWAGPSIALFVQTAIFYWRHRGINEDKFMTYEEDSDNEPIIPGEGEKKV</sequence>
<evidence type="ECO:0000256" key="1">
    <source>
        <dbReference type="ARBA" id="ARBA00004141"/>
    </source>
</evidence>
<feature type="transmembrane region" description="Helical" evidence="7">
    <location>
        <begin position="381"/>
        <end position="401"/>
    </location>
</feature>
<dbReference type="RefSeq" id="XP_060280941.1">
    <property type="nucleotide sequence ID" value="XM_060432510.1"/>
</dbReference>
<evidence type="ECO:0000313" key="8">
    <source>
        <dbReference type="EMBL" id="KAK1764728.1"/>
    </source>
</evidence>
<feature type="transmembrane region" description="Helical" evidence="7">
    <location>
        <begin position="250"/>
        <end position="272"/>
    </location>
</feature>
<comment type="caution">
    <text evidence="8">The sequence shown here is derived from an EMBL/GenBank/DDBJ whole genome shotgun (WGS) entry which is preliminary data.</text>
</comment>
<feature type="transmembrane region" description="Helical" evidence="7">
    <location>
        <begin position="521"/>
        <end position="540"/>
    </location>
</feature>
<keyword evidence="4 7" id="KW-0812">Transmembrane</keyword>
<dbReference type="InterPro" id="IPR000109">
    <property type="entry name" value="POT_fam"/>
</dbReference>
<feature type="transmembrane region" description="Helical" evidence="7">
    <location>
        <begin position="492"/>
        <end position="515"/>
    </location>
</feature>
<evidence type="ECO:0000256" key="3">
    <source>
        <dbReference type="ARBA" id="ARBA00022448"/>
    </source>
</evidence>
<dbReference type="GeneID" id="85315697"/>
<dbReference type="AlphaFoldDB" id="A0AAJ0FIT7"/>
<dbReference type="FunFam" id="1.20.1250.20:FF:000085">
    <property type="entry name" value="MFS peptide transporter Ptr2"/>
    <property type="match status" value="1"/>
</dbReference>
<gene>
    <name evidence="8" type="ORF">QBC33DRAFT_612790</name>
</gene>
<protein>
    <submittedName>
        <fullName evidence="8">PTR2-domain-containing protein</fullName>
    </submittedName>
</protein>
<dbReference type="EMBL" id="MU839018">
    <property type="protein sequence ID" value="KAK1764728.1"/>
    <property type="molecule type" value="Genomic_DNA"/>
</dbReference>
<feature type="transmembrane region" description="Helical" evidence="7">
    <location>
        <begin position="138"/>
        <end position="161"/>
    </location>
</feature>
<feature type="transmembrane region" description="Helical" evidence="7">
    <location>
        <begin position="456"/>
        <end position="480"/>
    </location>
</feature>
<evidence type="ECO:0000256" key="2">
    <source>
        <dbReference type="ARBA" id="ARBA00005982"/>
    </source>
</evidence>
<dbReference type="Pfam" id="PF00854">
    <property type="entry name" value="PTR2"/>
    <property type="match status" value="1"/>
</dbReference>
<dbReference type="GO" id="GO:0005886">
    <property type="term" value="C:plasma membrane"/>
    <property type="evidence" value="ECO:0007669"/>
    <property type="project" value="UniProtKB-ARBA"/>
</dbReference>